<sequence>MRVVNRHPLLFSAILRKFPPHYELFTETQRDVINERVNVMAYEAVESENGEIFTAAVIPFQAGKVLPKQKKICCRVPSYCRISRSGCTLFPLLSLVYVFKFRRQPHALSRMKDVVGMTTYRLFIYRSRSLIYVSSLVCFNA</sequence>
<reference evidence="2" key="1">
    <citation type="submission" date="2022-11" db="UniProtKB">
        <authorList>
            <consortium name="WormBaseParasite"/>
        </authorList>
    </citation>
    <scope>IDENTIFICATION</scope>
</reference>
<dbReference type="WBParaSite" id="PgE150_g001_t03">
    <property type="protein sequence ID" value="PgE150_g001_t03"/>
    <property type="gene ID" value="PgE150_g001"/>
</dbReference>
<protein>
    <submittedName>
        <fullName evidence="2">Uncharacterized protein</fullName>
    </submittedName>
</protein>
<organism evidence="1 2">
    <name type="scientific">Parascaris univalens</name>
    <name type="common">Nematode worm</name>
    <dbReference type="NCBI Taxonomy" id="6257"/>
    <lineage>
        <taxon>Eukaryota</taxon>
        <taxon>Metazoa</taxon>
        <taxon>Ecdysozoa</taxon>
        <taxon>Nematoda</taxon>
        <taxon>Chromadorea</taxon>
        <taxon>Rhabditida</taxon>
        <taxon>Spirurina</taxon>
        <taxon>Ascaridomorpha</taxon>
        <taxon>Ascaridoidea</taxon>
        <taxon>Ascarididae</taxon>
        <taxon>Parascaris</taxon>
    </lineage>
</organism>
<dbReference type="AlphaFoldDB" id="A0A915A1A6"/>
<evidence type="ECO:0000313" key="2">
    <source>
        <dbReference type="WBParaSite" id="PgE150_g001_t03"/>
    </source>
</evidence>
<dbReference type="Proteomes" id="UP000887569">
    <property type="component" value="Unplaced"/>
</dbReference>
<accession>A0A915A1A6</accession>
<keyword evidence="1" id="KW-1185">Reference proteome</keyword>
<evidence type="ECO:0000313" key="1">
    <source>
        <dbReference type="Proteomes" id="UP000887569"/>
    </source>
</evidence>
<name>A0A915A1A6_PARUN</name>
<proteinExistence type="predicted"/>